<dbReference type="InterPro" id="IPR019282">
    <property type="entry name" value="Glycoamylase-like_cons_dom"/>
</dbReference>
<dbReference type="PIRSF" id="PIRSF028431">
    <property type="entry name" value="UCP028431"/>
    <property type="match status" value="1"/>
</dbReference>
<feature type="compositionally biased region" description="Acidic residues" evidence="1">
    <location>
        <begin position="42"/>
        <end position="53"/>
    </location>
</feature>
<sequence>MFNKNQHYFSLAMLLILSFCLYCCSDDNSVNTESEPITQDPTENEEEPEIEPLSDEELLNTVQRQTLKYFWDFAEPSSQMARERYHPNQTNNSIVTTGGSGFGLMAIIVGIERGFITKTEALQRLNNIANFLENADRFHGAWPHWLNGQSGNVEPFSNTDNGGDLVETSFLAQGIIVVREYLKNGTSEEQIIAEKFNQLWQGIDWQWYTNNQNVLYWHWSPNYEWQMNMPLEGYNECLITYVLAASSPDHAIDSQVYHQGWARNGNITTINLAYGFPLIVKHNGNEQYGGPLFWAHYSYLGLDPRNLSDQYANYWQLNQNHTLINYNYCVENPNNYSGYGENFWGLTASYTRNQDGSVGYTAHSPANDTGVISPTAAVSSIVYTPEESLAMMHNLYEKHHELSWGSAGFYDAISLTGNDWAAKQYLAIDQGPMIVMIENYRTGLIWDLFMQAPEIQNGLDNLNFNY</sequence>
<dbReference type="EMBL" id="JAHWDF010000008">
    <property type="protein sequence ID" value="MBW2961981.1"/>
    <property type="molecule type" value="Genomic_DNA"/>
</dbReference>
<dbReference type="Proteomes" id="UP000719267">
    <property type="component" value="Unassembled WGS sequence"/>
</dbReference>
<evidence type="ECO:0000313" key="5">
    <source>
        <dbReference type="Proteomes" id="UP000719267"/>
    </source>
</evidence>
<protein>
    <submittedName>
        <fullName evidence="4">Beta-glucosidase</fullName>
    </submittedName>
</protein>
<feature type="compositionally biased region" description="Polar residues" evidence="1">
    <location>
        <begin position="31"/>
        <end position="40"/>
    </location>
</feature>
<feature type="signal peptide" evidence="2">
    <location>
        <begin position="1"/>
        <end position="25"/>
    </location>
</feature>
<feature type="domain" description="Glycoamylase-like" evidence="3">
    <location>
        <begin position="230"/>
        <end position="452"/>
    </location>
</feature>
<keyword evidence="5" id="KW-1185">Reference proteome</keyword>
<dbReference type="Pfam" id="PF10091">
    <property type="entry name" value="Glycoamylase"/>
    <property type="match status" value="1"/>
</dbReference>
<evidence type="ECO:0000259" key="3">
    <source>
        <dbReference type="Pfam" id="PF10091"/>
    </source>
</evidence>
<feature type="chain" id="PRO_5046622512" evidence="2">
    <location>
        <begin position="26"/>
        <end position="466"/>
    </location>
</feature>
<evidence type="ECO:0000256" key="1">
    <source>
        <dbReference type="SAM" id="MobiDB-lite"/>
    </source>
</evidence>
<keyword evidence="2" id="KW-0732">Signal</keyword>
<proteinExistence type="predicted"/>
<dbReference type="InterPro" id="IPR016883">
    <property type="entry name" value="UCP028431"/>
</dbReference>
<reference evidence="4 5" key="1">
    <citation type="submission" date="2021-07" db="EMBL/GenBank/DDBJ databases">
        <title>Mesonia aestuariivivens sp. nov., isolated from a tidal flat.</title>
        <authorList>
            <person name="Kim Y.-O."/>
            <person name="Yoon J.-H."/>
        </authorList>
    </citation>
    <scope>NUCLEOTIDE SEQUENCE [LARGE SCALE GENOMIC DNA]</scope>
    <source>
        <strain evidence="4 5">JHPTF-M18</strain>
    </source>
</reference>
<accession>A0ABS6W2A4</accession>
<gene>
    <name evidence="4" type="ORF">KW502_09240</name>
</gene>
<evidence type="ECO:0000256" key="2">
    <source>
        <dbReference type="SAM" id="SignalP"/>
    </source>
</evidence>
<name>A0ABS6W2A4_9FLAO</name>
<organism evidence="4 5">
    <name type="scientific">Mesonia aestuariivivens</name>
    <dbReference type="NCBI Taxonomy" id="2796128"/>
    <lineage>
        <taxon>Bacteria</taxon>
        <taxon>Pseudomonadati</taxon>
        <taxon>Bacteroidota</taxon>
        <taxon>Flavobacteriia</taxon>
        <taxon>Flavobacteriales</taxon>
        <taxon>Flavobacteriaceae</taxon>
        <taxon>Mesonia</taxon>
    </lineage>
</organism>
<feature type="region of interest" description="Disordered" evidence="1">
    <location>
        <begin position="31"/>
        <end position="53"/>
    </location>
</feature>
<evidence type="ECO:0000313" key="4">
    <source>
        <dbReference type="EMBL" id="MBW2961981.1"/>
    </source>
</evidence>
<comment type="caution">
    <text evidence="4">The sequence shown here is derived from an EMBL/GenBank/DDBJ whole genome shotgun (WGS) entry which is preliminary data.</text>
</comment>
<dbReference type="RefSeq" id="WP_219040266.1">
    <property type="nucleotide sequence ID" value="NZ_JAHWDF010000008.1"/>
</dbReference>